<protein>
    <submittedName>
        <fullName evidence="1">Uncharacterized protein</fullName>
    </submittedName>
</protein>
<dbReference type="EMBL" id="RHHR01000014">
    <property type="protein sequence ID" value="RNB74602.1"/>
    <property type="molecule type" value="Genomic_DNA"/>
</dbReference>
<reference evidence="1 2" key="1">
    <citation type="submission" date="2018-10" db="EMBL/GenBank/DDBJ databases">
        <title>Phylogenomics of Brevibacillus.</title>
        <authorList>
            <person name="Dunlap C."/>
        </authorList>
    </citation>
    <scope>NUCLEOTIDE SEQUENCE [LARGE SCALE GENOMIC DNA]</scope>
    <source>
        <strain evidence="1 2">JCM 12215</strain>
    </source>
</reference>
<dbReference type="PROSITE" id="PS51257">
    <property type="entry name" value="PROKAR_LIPOPROTEIN"/>
    <property type="match status" value="1"/>
</dbReference>
<accession>A0A3M8CFR6</accession>
<proteinExistence type="predicted"/>
<dbReference type="RefSeq" id="WP_122908887.1">
    <property type="nucleotide sequence ID" value="NZ_CBCSBE010000006.1"/>
</dbReference>
<dbReference type="OrthoDB" id="2569624at2"/>
<keyword evidence="2" id="KW-1185">Reference proteome</keyword>
<comment type="caution">
    <text evidence="1">The sequence shown here is derived from an EMBL/GenBank/DDBJ whole genome shotgun (WGS) entry which is preliminary data.</text>
</comment>
<organism evidence="1 2">
    <name type="scientific">Brevibacillus invocatus</name>
    <dbReference type="NCBI Taxonomy" id="173959"/>
    <lineage>
        <taxon>Bacteria</taxon>
        <taxon>Bacillati</taxon>
        <taxon>Bacillota</taxon>
        <taxon>Bacilli</taxon>
        <taxon>Bacillales</taxon>
        <taxon>Paenibacillaceae</taxon>
        <taxon>Brevibacillus</taxon>
    </lineage>
</organism>
<dbReference type="Proteomes" id="UP000282028">
    <property type="component" value="Unassembled WGS sequence"/>
</dbReference>
<evidence type="ECO:0000313" key="2">
    <source>
        <dbReference type="Proteomes" id="UP000282028"/>
    </source>
</evidence>
<evidence type="ECO:0000313" key="1">
    <source>
        <dbReference type="EMBL" id="RNB74602.1"/>
    </source>
</evidence>
<sequence>MKAHALIFSFLILPLLLSGCWDRVEIQDRLIVMAVAIDKAAKKNGGRNYYEFTAQLTEARAMSGRISNPNVAPVFFGYRSIPIKLAAVVRHVVAEPENQPCDQ</sequence>
<name>A0A3M8CFR6_9BACL</name>
<gene>
    <name evidence="1" type="ORF">EDM52_10125</name>
</gene>
<dbReference type="AlphaFoldDB" id="A0A3M8CFR6"/>